<comment type="caution">
    <text evidence="2">The sequence shown here is derived from an EMBL/GenBank/DDBJ whole genome shotgun (WGS) entry which is preliminary data.</text>
</comment>
<dbReference type="Pfam" id="PF00391">
    <property type="entry name" value="PEP-utilizers"/>
    <property type="match status" value="1"/>
</dbReference>
<organism evidence="2 3">
    <name type="scientific">Tropilaelaps mercedesae</name>
    <dbReference type="NCBI Taxonomy" id="418985"/>
    <lineage>
        <taxon>Eukaryota</taxon>
        <taxon>Metazoa</taxon>
        <taxon>Ecdysozoa</taxon>
        <taxon>Arthropoda</taxon>
        <taxon>Chelicerata</taxon>
        <taxon>Arachnida</taxon>
        <taxon>Acari</taxon>
        <taxon>Parasitiformes</taxon>
        <taxon>Mesostigmata</taxon>
        <taxon>Gamasina</taxon>
        <taxon>Dermanyssoidea</taxon>
        <taxon>Laelapidae</taxon>
        <taxon>Tropilaelaps</taxon>
    </lineage>
</organism>
<gene>
    <name evidence="2" type="ORF">BIW11_06043</name>
</gene>
<accession>A0A1V9XZV4</accession>
<feature type="domain" description="PEP-utilising enzyme mobile" evidence="1">
    <location>
        <begin position="33"/>
        <end position="104"/>
    </location>
</feature>
<evidence type="ECO:0000313" key="3">
    <source>
        <dbReference type="Proteomes" id="UP000192247"/>
    </source>
</evidence>
<proteinExistence type="predicted"/>
<dbReference type="EMBL" id="MNPL01001609">
    <property type="protein sequence ID" value="OQR78982.1"/>
    <property type="molecule type" value="Genomic_DNA"/>
</dbReference>
<dbReference type="PANTHER" id="PTHR43615:SF1">
    <property type="entry name" value="PPDK_N DOMAIN-CONTAINING PROTEIN"/>
    <property type="match status" value="1"/>
</dbReference>
<dbReference type="GO" id="GO:0016772">
    <property type="term" value="F:transferase activity, transferring phosphorus-containing groups"/>
    <property type="evidence" value="ECO:0007669"/>
    <property type="project" value="InterPro"/>
</dbReference>
<sequence length="112" mass="11480">MAPGSMMRGTPVCAGQVKAPVCVVTTLEDADQIQQGDILVTYATDVGWSPYFPLLGGIVTELGGLISHGAVIAREFGLPSIVGVHGATRQFQSGQIVLLDGSQGTIGLAVAE</sequence>
<dbReference type="InParanoid" id="A0A1V9XZV4"/>
<protein>
    <recommendedName>
        <fullName evidence="1">PEP-utilising enzyme mobile domain-containing protein</fullName>
    </recommendedName>
</protein>
<dbReference type="Gene3D" id="3.50.30.10">
    <property type="entry name" value="Phosphohistidine domain"/>
    <property type="match status" value="1"/>
</dbReference>
<evidence type="ECO:0000313" key="2">
    <source>
        <dbReference type="EMBL" id="OQR78982.1"/>
    </source>
</evidence>
<dbReference type="PANTHER" id="PTHR43615">
    <property type="entry name" value="PHOSPHOENOLPYRUVATE SYNTHASE-RELATED"/>
    <property type="match status" value="1"/>
</dbReference>
<dbReference type="InterPro" id="IPR051549">
    <property type="entry name" value="PEP_Utilizing_Enz"/>
</dbReference>
<keyword evidence="3" id="KW-1185">Reference proteome</keyword>
<dbReference type="SUPFAM" id="SSF52009">
    <property type="entry name" value="Phosphohistidine domain"/>
    <property type="match status" value="1"/>
</dbReference>
<dbReference type="InterPro" id="IPR036637">
    <property type="entry name" value="Phosphohistidine_dom_sf"/>
</dbReference>
<name>A0A1V9XZV4_9ACAR</name>
<dbReference type="OrthoDB" id="6123450at2759"/>
<dbReference type="AlphaFoldDB" id="A0A1V9XZV4"/>
<dbReference type="Proteomes" id="UP000192247">
    <property type="component" value="Unassembled WGS sequence"/>
</dbReference>
<dbReference type="STRING" id="418985.A0A1V9XZV4"/>
<dbReference type="InterPro" id="IPR008279">
    <property type="entry name" value="PEP-util_enz_mobile_dom"/>
</dbReference>
<reference evidence="2 3" key="1">
    <citation type="journal article" date="2017" name="Gigascience">
        <title>Draft genome of the honey bee ectoparasitic mite, Tropilaelaps mercedesae, is shaped by the parasitic life history.</title>
        <authorList>
            <person name="Dong X."/>
            <person name="Armstrong S.D."/>
            <person name="Xia D."/>
            <person name="Makepeace B.L."/>
            <person name="Darby A.C."/>
            <person name="Kadowaki T."/>
        </authorList>
    </citation>
    <scope>NUCLEOTIDE SEQUENCE [LARGE SCALE GENOMIC DNA]</scope>
    <source>
        <strain evidence="2">Wuxi-XJTLU</strain>
    </source>
</reference>
<evidence type="ECO:0000259" key="1">
    <source>
        <dbReference type="Pfam" id="PF00391"/>
    </source>
</evidence>